<dbReference type="Pfam" id="PF07883">
    <property type="entry name" value="Cupin_2"/>
    <property type="match status" value="1"/>
</dbReference>
<dbReference type="InterPro" id="IPR018060">
    <property type="entry name" value="HTH_AraC"/>
</dbReference>
<dbReference type="InterPro" id="IPR020449">
    <property type="entry name" value="Tscrpt_reg_AraC-type_HTH"/>
</dbReference>
<dbReference type="PANTHER" id="PTHR43280:SF17">
    <property type="entry name" value="ARAC-TYPE DNA-BINDING DOMAIN-CONTAINING PROTEIN"/>
    <property type="match status" value="1"/>
</dbReference>
<keyword evidence="2 5" id="KW-0238">DNA-binding</keyword>
<dbReference type="SUPFAM" id="SSF46689">
    <property type="entry name" value="Homeodomain-like"/>
    <property type="match status" value="2"/>
</dbReference>
<dbReference type="Pfam" id="PF12833">
    <property type="entry name" value="HTH_18"/>
    <property type="match status" value="1"/>
</dbReference>
<dbReference type="PROSITE" id="PS00041">
    <property type="entry name" value="HTH_ARAC_FAMILY_1"/>
    <property type="match status" value="1"/>
</dbReference>
<proteinExistence type="predicted"/>
<dbReference type="Gene3D" id="2.60.120.10">
    <property type="entry name" value="Jelly Rolls"/>
    <property type="match status" value="1"/>
</dbReference>
<organism evidence="5 6">
    <name type="scientific">Dendrosporobacter quercicolus</name>
    <dbReference type="NCBI Taxonomy" id="146817"/>
    <lineage>
        <taxon>Bacteria</taxon>
        <taxon>Bacillati</taxon>
        <taxon>Bacillota</taxon>
        <taxon>Negativicutes</taxon>
        <taxon>Selenomonadales</taxon>
        <taxon>Sporomusaceae</taxon>
        <taxon>Dendrosporobacter</taxon>
    </lineage>
</organism>
<protein>
    <submittedName>
        <fullName evidence="5">AraC-type DNA-binding protein</fullName>
    </submittedName>
</protein>
<feature type="domain" description="HTH araC/xylS-type" evidence="4">
    <location>
        <begin position="184"/>
        <end position="282"/>
    </location>
</feature>
<dbReference type="STRING" id="146817.SAMN04488502_104108"/>
<dbReference type="PROSITE" id="PS01124">
    <property type="entry name" value="HTH_ARAC_FAMILY_2"/>
    <property type="match status" value="1"/>
</dbReference>
<dbReference type="SUPFAM" id="SSF51215">
    <property type="entry name" value="Regulatory protein AraC"/>
    <property type="match status" value="1"/>
</dbReference>
<name>A0A1G9ST60_9FIRM</name>
<dbReference type="SMART" id="SM00342">
    <property type="entry name" value="HTH_ARAC"/>
    <property type="match status" value="1"/>
</dbReference>
<evidence type="ECO:0000313" key="6">
    <source>
        <dbReference type="Proteomes" id="UP000214880"/>
    </source>
</evidence>
<dbReference type="GO" id="GO:0003700">
    <property type="term" value="F:DNA-binding transcription factor activity"/>
    <property type="evidence" value="ECO:0007669"/>
    <property type="project" value="InterPro"/>
</dbReference>
<gene>
    <name evidence="5" type="ORF">SAMN04488502_104108</name>
</gene>
<dbReference type="InterPro" id="IPR013096">
    <property type="entry name" value="Cupin_2"/>
</dbReference>
<dbReference type="InterPro" id="IPR009057">
    <property type="entry name" value="Homeodomain-like_sf"/>
</dbReference>
<keyword evidence="6" id="KW-1185">Reference proteome</keyword>
<keyword evidence="3" id="KW-0804">Transcription</keyword>
<reference evidence="5 6" key="1">
    <citation type="submission" date="2016-10" db="EMBL/GenBank/DDBJ databases">
        <authorList>
            <person name="de Groot N.N."/>
        </authorList>
    </citation>
    <scope>NUCLEOTIDE SEQUENCE [LARGE SCALE GENOMIC DNA]</scope>
    <source>
        <strain evidence="5 6">DSM 1736</strain>
    </source>
</reference>
<dbReference type="OrthoDB" id="182534at2"/>
<accession>A0A1G9ST60</accession>
<sequence length="291" mass="33543">MIQCFVKREFVSSFSKNSTPKLRYVSRINATYKYPRIMHGHQDLLELLFVRSGTGVYIINEVRYPIQQGDMIICNSGVLHDEAPECNSELNTYCCAIAGLELEGIRKDCLIADDIYPVVPCNEQAAAIEWIMGMMYTELAANKVGGEECCHYLMLALLSKVLQLVEDNKVFHDKKRDEIYLKGEMIKTYIDSRYDEALSLQSISRALNISPYYLAHIFKRTIGYSPMQYITRRRIGEAQTLLINTCYSVTQIASMVGYDNISHFNTMFLKYIGMSPRQYRNTYTNAKQEKR</sequence>
<dbReference type="InterPro" id="IPR037923">
    <property type="entry name" value="HTH-like"/>
</dbReference>
<dbReference type="AlphaFoldDB" id="A0A1G9ST60"/>
<evidence type="ECO:0000256" key="1">
    <source>
        <dbReference type="ARBA" id="ARBA00023015"/>
    </source>
</evidence>
<dbReference type="InterPro" id="IPR014710">
    <property type="entry name" value="RmlC-like_jellyroll"/>
</dbReference>
<evidence type="ECO:0000256" key="2">
    <source>
        <dbReference type="ARBA" id="ARBA00023125"/>
    </source>
</evidence>
<dbReference type="GO" id="GO:0043565">
    <property type="term" value="F:sequence-specific DNA binding"/>
    <property type="evidence" value="ECO:0007669"/>
    <property type="project" value="InterPro"/>
</dbReference>
<dbReference type="PRINTS" id="PR00032">
    <property type="entry name" value="HTHARAC"/>
</dbReference>
<dbReference type="RefSeq" id="WP_092072217.1">
    <property type="nucleotide sequence ID" value="NZ_FNHB01000004.1"/>
</dbReference>
<dbReference type="Proteomes" id="UP000214880">
    <property type="component" value="Unassembled WGS sequence"/>
</dbReference>
<dbReference type="CDD" id="cd02208">
    <property type="entry name" value="cupin_RmlC-like"/>
    <property type="match status" value="1"/>
</dbReference>
<dbReference type="EMBL" id="FNHB01000004">
    <property type="protein sequence ID" value="SDM38600.1"/>
    <property type="molecule type" value="Genomic_DNA"/>
</dbReference>
<dbReference type="Gene3D" id="1.10.10.60">
    <property type="entry name" value="Homeodomain-like"/>
    <property type="match status" value="2"/>
</dbReference>
<evidence type="ECO:0000259" key="4">
    <source>
        <dbReference type="PROSITE" id="PS01124"/>
    </source>
</evidence>
<evidence type="ECO:0000256" key="3">
    <source>
        <dbReference type="ARBA" id="ARBA00023163"/>
    </source>
</evidence>
<dbReference type="InterPro" id="IPR018062">
    <property type="entry name" value="HTH_AraC-typ_CS"/>
</dbReference>
<dbReference type="PANTHER" id="PTHR43280">
    <property type="entry name" value="ARAC-FAMILY TRANSCRIPTIONAL REGULATOR"/>
    <property type="match status" value="1"/>
</dbReference>
<keyword evidence="1" id="KW-0805">Transcription regulation</keyword>
<evidence type="ECO:0000313" key="5">
    <source>
        <dbReference type="EMBL" id="SDM38600.1"/>
    </source>
</evidence>